<name>A0A9W9UZ79_9EURO</name>
<dbReference type="RefSeq" id="XP_056575782.1">
    <property type="nucleotide sequence ID" value="XM_056727210.1"/>
</dbReference>
<reference evidence="2" key="1">
    <citation type="submission" date="2022-12" db="EMBL/GenBank/DDBJ databases">
        <authorList>
            <person name="Petersen C."/>
        </authorList>
    </citation>
    <scope>NUCLEOTIDE SEQUENCE</scope>
    <source>
        <strain evidence="2">IBT 3081</strain>
    </source>
</reference>
<evidence type="ECO:0000313" key="2">
    <source>
        <dbReference type="EMBL" id="KAJ5360296.1"/>
    </source>
</evidence>
<keyword evidence="3" id="KW-1185">Reference proteome</keyword>
<protein>
    <submittedName>
        <fullName evidence="2">Uncharacterized protein</fullName>
    </submittedName>
</protein>
<dbReference type="Proteomes" id="UP001147752">
    <property type="component" value="Unassembled WGS sequence"/>
</dbReference>
<feature type="region of interest" description="Disordered" evidence="1">
    <location>
        <begin position="1"/>
        <end position="37"/>
    </location>
</feature>
<dbReference type="GeneID" id="81466393"/>
<comment type="caution">
    <text evidence="2">The sequence shown here is derived from an EMBL/GenBank/DDBJ whole genome shotgun (WGS) entry which is preliminary data.</text>
</comment>
<proteinExistence type="predicted"/>
<dbReference type="AlphaFoldDB" id="A0A9W9UZ79"/>
<accession>A0A9W9UZ79</accession>
<organism evidence="2 3">
    <name type="scientific">Penicillium concentricum</name>
    <dbReference type="NCBI Taxonomy" id="293559"/>
    <lineage>
        <taxon>Eukaryota</taxon>
        <taxon>Fungi</taxon>
        <taxon>Dikarya</taxon>
        <taxon>Ascomycota</taxon>
        <taxon>Pezizomycotina</taxon>
        <taxon>Eurotiomycetes</taxon>
        <taxon>Eurotiomycetidae</taxon>
        <taxon>Eurotiales</taxon>
        <taxon>Aspergillaceae</taxon>
        <taxon>Penicillium</taxon>
    </lineage>
</organism>
<gene>
    <name evidence="2" type="ORF">N7517_009487</name>
</gene>
<evidence type="ECO:0000313" key="3">
    <source>
        <dbReference type="Proteomes" id="UP001147752"/>
    </source>
</evidence>
<sequence>MIHHPEGCANKKIEHNSEQVPRQNAMGVDNDNHPSPSRTLVAVTVQVKRQSSDLPARCVVVVADSRGGPFVPPLEPLSLYFCS</sequence>
<feature type="compositionally biased region" description="Basic and acidic residues" evidence="1">
    <location>
        <begin position="1"/>
        <end position="17"/>
    </location>
</feature>
<dbReference type="EMBL" id="JAPZBT010000004">
    <property type="protein sequence ID" value="KAJ5360296.1"/>
    <property type="molecule type" value="Genomic_DNA"/>
</dbReference>
<reference evidence="2" key="2">
    <citation type="journal article" date="2023" name="IMA Fungus">
        <title>Comparative genomic study of the Penicillium genus elucidates a diverse pangenome and 15 lateral gene transfer events.</title>
        <authorList>
            <person name="Petersen C."/>
            <person name="Sorensen T."/>
            <person name="Nielsen M.R."/>
            <person name="Sondergaard T.E."/>
            <person name="Sorensen J.L."/>
            <person name="Fitzpatrick D.A."/>
            <person name="Frisvad J.C."/>
            <person name="Nielsen K.L."/>
        </authorList>
    </citation>
    <scope>NUCLEOTIDE SEQUENCE</scope>
    <source>
        <strain evidence="2">IBT 3081</strain>
    </source>
</reference>
<evidence type="ECO:0000256" key="1">
    <source>
        <dbReference type="SAM" id="MobiDB-lite"/>
    </source>
</evidence>